<dbReference type="EMBL" id="CAAALY010276145">
    <property type="protein sequence ID" value="VEL42726.1"/>
    <property type="molecule type" value="Genomic_DNA"/>
</dbReference>
<reference evidence="1" key="1">
    <citation type="submission" date="2018-11" db="EMBL/GenBank/DDBJ databases">
        <authorList>
            <consortium name="Pathogen Informatics"/>
        </authorList>
    </citation>
    <scope>NUCLEOTIDE SEQUENCE</scope>
</reference>
<dbReference type="Proteomes" id="UP000784294">
    <property type="component" value="Unassembled WGS sequence"/>
</dbReference>
<accession>A0A3S5BW21</accession>
<dbReference type="AlphaFoldDB" id="A0A3S5BW21"/>
<name>A0A3S5BW21_9PLAT</name>
<protein>
    <submittedName>
        <fullName evidence="1">Uncharacterized protein</fullName>
    </submittedName>
</protein>
<evidence type="ECO:0000313" key="2">
    <source>
        <dbReference type="Proteomes" id="UP000784294"/>
    </source>
</evidence>
<organism evidence="1 2">
    <name type="scientific">Protopolystoma xenopodis</name>
    <dbReference type="NCBI Taxonomy" id="117903"/>
    <lineage>
        <taxon>Eukaryota</taxon>
        <taxon>Metazoa</taxon>
        <taxon>Spiralia</taxon>
        <taxon>Lophotrochozoa</taxon>
        <taxon>Platyhelminthes</taxon>
        <taxon>Monogenea</taxon>
        <taxon>Polyopisthocotylea</taxon>
        <taxon>Polystomatidea</taxon>
        <taxon>Polystomatidae</taxon>
        <taxon>Protopolystoma</taxon>
    </lineage>
</organism>
<evidence type="ECO:0000313" key="1">
    <source>
        <dbReference type="EMBL" id="VEL42726.1"/>
    </source>
</evidence>
<comment type="caution">
    <text evidence="1">The sequence shown here is derived from an EMBL/GenBank/DDBJ whole genome shotgun (WGS) entry which is preliminary data.</text>
</comment>
<proteinExistence type="predicted"/>
<sequence length="162" mass="18276">MNDNILPSWRALSDLEDKRRFRQQEALNEIDRIAVLLSSTRSNITEYAPLIDENLSTIANSISILVPSEEDPFCQEPLVEFAESPSCGNQNFQNVHKDYAWDECEPTDGTCGELADPSAAWRIHGKLHPTLISFGLPINESTKTERNHLNSHDAHQDLGNYI</sequence>
<keyword evidence="2" id="KW-1185">Reference proteome</keyword>
<gene>
    <name evidence="1" type="ORF">PXEA_LOCUS36166</name>
</gene>